<dbReference type="RefSeq" id="WP_149306864.1">
    <property type="nucleotide sequence ID" value="NZ_SRSD01000003.1"/>
</dbReference>
<protein>
    <submittedName>
        <fullName evidence="5">Bacteriohemerythrin</fullName>
    </submittedName>
</protein>
<keyword evidence="3" id="KW-0408">Iron</keyword>
<dbReference type="NCBIfam" id="TIGR02481">
    <property type="entry name" value="hemeryth_dom"/>
    <property type="match status" value="1"/>
</dbReference>
<keyword evidence="2" id="KW-0479">Metal-binding</keyword>
<dbReference type="InterPro" id="IPR012312">
    <property type="entry name" value="Hemerythrin-like"/>
</dbReference>
<dbReference type="NCBIfam" id="NF033749">
    <property type="entry name" value="bact_hemeryth"/>
    <property type="match status" value="1"/>
</dbReference>
<proteinExistence type="inferred from homology"/>
<reference evidence="5 6" key="1">
    <citation type="submission" date="2019-04" db="EMBL/GenBank/DDBJ databases">
        <title>Geobacter ruber sp. nov., ferric-reducing bacteria isolated from paddy soil.</title>
        <authorList>
            <person name="Xu Z."/>
            <person name="Masuda Y."/>
            <person name="Itoh H."/>
            <person name="Senoo K."/>
        </authorList>
    </citation>
    <scope>NUCLEOTIDE SEQUENCE [LARGE SCALE GENOMIC DNA]</scope>
    <source>
        <strain evidence="5 6">Red88</strain>
    </source>
</reference>
<dbReference type="OrthoDB" id="9774644at2"/>
<sequence>MGIAWRESLAIGVPEIDNQHKELLARFDSLLKACEAGKGMDELRRLLGFLDDYVISHFSDEESIQRSSNYPAYAAHKKEHDGFIARVKAVKDEIKSEGVAVHHVTETNNMLLKWLINHISKVDAELGKYLRANRAQ</sequence>
<name>A0A5A9XN69_9BACT</name>
<feature type="domain" description="Hemerythrin-like" evidence="4">
    <location>
        <begin position="13"/>
        <end position="128"/>
    </location>
</feature>
<dbReference type="Proteomes" id="UP000324298">
    <property type="component" value="Unassembled WGS sequence"/>
</dbReference>
<organism evidence="5 6">
    <name type="scientific">Oryzomonas rubra</name>
    <dbReference type="NCBI Taxonomy" id="2509454"/>
    <lineage>
        <taxon>Bacteria</taxon>
        <taxon>Pseudomonadati</taxon>
        <taxon>Thermodesulfobacteriota</taxon>
        <taxon>Desulfuromonadia</taxon>
        <taxon>Geobacterales</taxon>
        <taxon>Geobacteraceae</taxon>
        <taxon>Oryzomonas</taxon>
    </lineage>
</organism>
<dbReference type="PANTHER" id="PTHR37164">
    <property type="entry name" value="BACTERIOHEMERYTHRIN"/>
    <property type="match status" value="1"/>
</dbReference>
<comment type="caution">
    <text evidence="5">The sequence shown here is derived from an EMBL/GenBank/DDBJ whole genome shotgun (WGS) entry which is preliminary data.</text>
</comment>
<accession>A0A5A9XN69</accession>
<dbReference type="AlphaFoldDB" id="A0A5A9XN69"/>
<dbReference type="SUPFAM" id="SSF47188">
    <property type="entry name" value="Hemerythrin-like"/>
    <property type="match status" value="1"/>
</dbReference>
<dbReference type="PANTHER" id="PTHR37164:SF1">
    <property type="entry name" value="BACTERIOHEMERYTHRIN"/>
    <property type="match status" value="1"/>
</dbReference>
<evidence type="ECO:0000256" key="1">
    <source>
        <dbReference type="ARBA" id="ARBA00010587"/>
    </source>
</evidence>
<comment type="similarity">
    <text evidence="1">Belongs to the hemerythrin family.</text>
</comment>
<dbReference type="GO" id="GO:0046872">
    <property type="term" value="F:metal ion binding"/>
    <property type="evidence" value="ECO:0007669"/>
    <property type="project" value="UniProtKB-KW"/>
</dbReference>
<dbReference type="Gene3D" id="1.20.120.50">
    <property type="entry name" value="Hemerythrin-like"/>
    <property type="match status" value="1"/>
</dbReference>
<gene>
    <name evidence="5" type="ORF">ET418_07000</name>
</gene>
<dbReference type="EMBL" id="SRSD01000003">
    <property type="protein sequence ID" value="KAA0893549.1"/>
    <property type="molecule type" value="Genomic_DNA"/>
</dbReference>
<dbReference type="InterPro" id="IPR012827">
    <property type="entry name" value="Hemerythrin_metal-bd"/>
</dbReference>
<evidence type="ECO:0000313" key="6">
    <source>
        <dbReference type="Proteomes" id="UP000324298"/>
    </source>
</evidence>
<keyword evidence="6" id="KW-1185">Reference proteome</keyword>
<dbReference type="Pfam" id="PF01814">
    <property type="entry name" value="Hemerythrin"/>
    <property type="match status" value="1"/>
</dbReference>
<evidence type="ECO:0000313" key="5">
    <source>
        <dbReference type="EMBL" id="KAA0893549.1"/>
    </source>
</evidence>
<dbReference type="InterPro" id="IPR050669">
    <property type="entry name" value="Hemerythrin"/>
</dbReference>
<evidence type="ECO:0000259" key="4">
    <source>
        <dbReference type="Pfam" id="PF01814"/>
    </source>
</evidence>
<dbReference type="CDD" id="cd12107">
    <property type="entry name" value="Hemerythrin"/>
    <property type="match status" value="1"/>
</dbReference>
<evidence type="ECO:0000256" key="2">
    <source>
        <dbReference type="ARBA" id="ARBA00022723"/>
    </source>
</evidence>
<evidence type="ECO:0000256" key="3">
    <source>
        <dbReference type="ARBA" id="ARBA00023004"/>
    </source>
</evidence>
<dbReference type="InterPro" id="IPR035938">
    <property type="entry name" value="Hemerythrin-like_sf"/>
</dbReference>